<keyword evidence="2" id="KW-0812">Transmembrane</keyword>
<feature type="compositionally biased region" description="Basic and acidic residues" evidence="1">
    <location>
        <begin position="8"/>
        <end position="20"/>
    </location>
</feature>
<reference evidence="3" key="1">
    <citation type="submission" date="2021-12" db="EMBL/GenBank/DDBJ databases">
        <title>Prjna785345.</title>
        <authorList>
            <person name="Rujirawat T."/>
            <person name="Krajaejun T."/>
        </authorList>
    </citation>
    <scope>NUCLEOTIDE SEQUENCE</scope>
    <source>
        <strain evidence="3">Pi057C3</strain>
    </source>
</reference>
<comment type="caution">
    <text evidence="3">The sequence shown here is derived from an EMBL/GenBank/DDBJ whole genome shotgun (WGS) entry which is preliminary data.</text>
</comment>
<sequence length="442" mass="49829">MAACHGVRPQEKRITSRKTDHADHDDNFGVFLTPLFFRASVVAVRALHMLCALHFFTSGLLYAYLPSTNTAINLEFYDLSVPKTRKGLFGVQYEHFEQVYLSREAFQLALQIHQAYELSRFVPRPMLNHVYIALVVIKCWTFPLAYALIPRHLALRRLCYLTSDLVLGLASTIVVPSLLTLSSQVPVTLATALESLDPRYIANIAIRHCHDMEIPPAFQSLPHVMGFKTYNTSIAAWPTSASLTQTTHPAIKFAFFIRTNFSNGELPPGLRSTPFPSRLYDVEFVATNLRVLPDDLDTVWHRQMNLFFELCSDMRHFPPALARLDPLVLTMAGTPVQHLPIALLESSHLYLLNMRNTSITDIDDDWDSSTTALVSLCLEYSLLARVLRWITPEFRKLVNVFAKGTPVCLDVANATLSGLVNCTHHGPNDLAFYPLEIEDDNS</sequence>
<dbReference type="Proteomes" id="UP001209570">
    <property type="component" value="Unassembled WGS sequence"/>
</dbReference>
<feature type="transmembrane region" description="Helical" evidence="2">
    <location>
        <begin position="130"/>
        <end position="149"/>
    </location>
</feature>
<protein>
    <submittedName>
        <fullName evidence="3">Uncharacterized protein</fullName>
    </submittedName>
</protein>
<evidence type="ECO:0000313" key="3">
    <source>
        <dbReference type="EMBL" id="KAJ0397120.1"/>
    </source>
</evidence>
<accession>A0AAD5Q4X9</accession>
<dbReference type="EMBL" id="JAKCXM010000266">
    <property type="protein sequence ID" value="KAJ0397120.1"/>
    <property type="molecule type" value="Genomic_DNA"/>
</dbReference>
<evidence type="ECO:0000313" key="4">
    <source>
        <dbReference type="Proteomes" id="UP001209570"/>
    </source>
</evidence>
<proteinExistence type="predicted"/>
<organism evidence="3 4">
    <name type="scientific">Pythium insidiosum</name>
    <name type="common">Pythiosis disease agent</name>
    <dbReference type="NCBI Taxonomy" id="114742"/>
    <lineage>
        <taxon>Eukaryota</taxon>
        <taxon>Sar</taxon>
        <taxon>Stramenopiles</taxon>
        <taxon>Oomycota</taxon>
        <taxon>Peronosporomycetes</taxon>
        <taxon>Pythiales</taxon>
        <taxon>Pythiaceae</taxon>
        <taxon>Pythium</taxon>
    </lineage>
</organism>
<feature type="transmembrane region" description="Helical" evidence="2">
    <location>
        <begin position="46"/>
        <end position="65"/>
    </location>
</feature>
<gene>
    <name evidence="3" type="ORF">P43SY_009402</name>
</gene>
<keyword evidence="2" id="KW-0472">Membrane</keyword>
<keyword evidence="2" id="KW-1133">Transmembrane helix</keyword>
<evidence type="ECO:0000256" key="2">
    <source>
        <dbReference type="SAM" id="Phobius"/>
    </source>
</evidence>
<name>A0AAD5Q4X9_PYTIN</name>
<feature type="region of interest" description="Disordered" evidence="1">
    <location>
        <begin position="1"/>
        <end position="20"/>
    </location>
</feature>
<dbReference type="AlphaFoldDB" id="A0AAD5Q4X9"/>
<evidence type="ECO:0000256" key="1">
    <source>
        <dbReference type="SAM" id="MobiDB-lite"/>
    </source>
</evidence>
<keyword evidence="4" id="KW-1185">Reference proteome</keyword>